<comment type="subcellular location">
    <subcellularLocation>
        <location evidence="1">Nucleus</location>
    </subcellularLocation>
</comment>
<evidence type="ECO:0000256" key="8">
    <source>
        <dbReference type="SAM" id="MobiDB-lite"/>
    </source>
</evidence>
<evidence type="ECO:0000256" key="3">
    <source>
        <dbReference type="ARBA" id="ARBA00022771"/>
    </source>
</evidence>
<dbReference type="SUPFAM" id="SSF53098">
    <property type="entry name" value="Ribonuclease H-like"/>
    <property type="match status" value="1"/>
</dbReference>
<evidence type="ECO:0000313" key="11">
    <source>
        <dbReference type="Proteomes" id="UP001152484"/>
    </source>
</evidence>
<dbReference type="Proteomes" id="UP001152484">
    <property type="component" value="Unassembled WGS sequence"/>
</dbReference>
<evidence type="ECO:0000256" key="7">
    <source>
        <dbReference type="ARBA" id="ARBA00023242"/>
    </source>
</evidence>
<evidence type="ECO:0000256" key="4">
    <source>
        <dbReference type="ARBA" id="ARBA00022833"/>
    </source>
</evidence>
<dbReference type="PANTHER" id="PTHR46481">
    <property type="entry name" value="ZINC FINGER BED DOMAIN-CONTAINING PROTEIN 4"/>
    <property type="match status" value="1"/>
</dbReference>
<evidence type="ECO:0000259" key="9">
    <source>
        <dbReference type="Pfam" id="PF02892"/>
    </source>
</evidence>
<evidence type="ECO:0000313" key="10">
    <source>
        <dbReference type="EMBL" id="CAH9090319.1"/>
    </source>
</evidence>
<proteinExistence type="predicted"/>
<dbReference type="InterPro" id="IPR052035">
    <property type="entry name" value="ZnF_BED_domain_contain"/>
</dbReference>
<feature type="domain" description="BED-type" evidence="9">
    <location>
        <begin position="140"/>
        <end position="169"/>
    </location>
</feature>
<keyword evidence="4" id="KW-0862">Zinc</keyword>
<evidence type="ECO:0000256" key="6">
    <source>
        <dbReference type="ARBA" id="ARBA00023163"/>
    </source>
</evidence>
<sequence>MGNLRRNRTKEIARNHPRSRKGKGGLGSSTQTRDDFDADYNQRYGDAMSDEQLEQLLQQNQGGFFHQQDIPQTIDEEELEDDDAEERDPRTVEDEVHGTPDDEEEEAEVATSSQTGGKSESVFKANFTKVKDLETEIWYATCKHCNKKYNLGISGGYRSATRHLKAKHPAEYVKSDKDKGKQTQISRFATGQSFSNFSYDDQRQLTDMSHLIVEENLPFIFSESLALKEYAQGSLNPQFRNYSRKINKKEVIRQYVLEKQKLQTFFANFDGRVSICSDIWEDTHHHLYYLGLTAHYIDDDWCMHKHILAFREFNDRHTGDNIYILIERILIEYNLINKVFAIGFDNATNNTVVIPRLRELCGSSSLMGRFFHQRCACHILNLCVKDGLAALGDTMEVVKGGIKLIWASSQLKMQWRN</sequence>
<dbReference type="AlphaFoldDB" id="A0A9P0Z5R7"/>
<keyword evidence="11" id="KW-1185">Reference proteome</keyword>
<dbReference type="OrthoDB" id="1932840at2759"/>
<feature type="compositionally biased region" description="Low complexity" evidence="8">
    <location>
        <begin position="54"/>
        <end position="68"/>
    </location>
</feature>
<accession>A0A9P0Z5R7</accession>
<keyword evidence="2" id="KW-0479">Metal-binding</keyword>
<feature type="compositionally biased region" description="Basic and acidic residues" evidence="8">
    <location>
        <begin position="87"/>
        <end position="100"/>
    </location>
</feature>
<name>A0A9P0Z5R7_CUSEU</name>
<keyword evidence="7" id="KW-0539">Nucleus</keyword>
<dbReference type="GO" id="GO:0003677">
    <property type="term" value="F:DNA binding"/>
    <property type="evidence" value="ECO:0007669"/>
    <property type="project" value="InterPro"/>
</dbReference>
<dbReference type="GO" id="GO:0005634">
    <property type="term" value="C:nucleus"/>
    <property type="evidence" value="ECO:0007669"/>
    <property type="project" value="UniProtKB-SubCell"/>
</dbReference>
<protein>
    <recommendedName>
        <fullName evidence="9">BED-type domain-containing protein</fullName>
    </recommendedName>
</protein>
<evidence type="ECO:0000256" key="1">
    <source>
        <dbReference type="ARBA" id="ARBA00004123"/>
    </source>
</evidence>
<gene>
    <name evidence="10" type="ORF">CEURO_LOCUS11204</name>
</gene>
<dbReference type="GO" id="GO:0008270">
    <property type="term" value="F:zinc ion binding"/>
    <property type="evidence" value="ECO:0007669"/>
    <property type="project" value="UniProtKB-KW"/>
</dbReference>
<keyword evidence="3" id="KW-0863">Zinc-finger</keyword>
<evidence type="ECO:0000256" key="2">
    <source>
        <dbReference type="ARBA" id="ARBA00022723"/>
    </source>
</evidence>
<keyword evidence="5" id="KW-0805">Transcription regulation</keyword>
<reference evidence="10" key="1">
    <citation type="submission" date="2022-07" db="EMBL/GenBank/DDBJ databases">
        <authorList>
            <person name="Macas J."/>
            <person name="Novak P."/>
            <person name="Neumann P."/>
        </authorList>
    </citation>
    <scope>NUCLEOTIDE SEQUENCE</scope>
</reference>
<feature type="region of interest" description="Disordered" evidence="8">
    <location>
        <begin position="1"/>
        <end position="118"/>
    </location>
</feature>
<dbReference type="InterPro" id="IPR003656">
    <property type="entry name" value="Znf_BED"/>
</dbReference>
<dbReference type="InterPro" id="IPR012337">
    <property type="entry name" value="RNaseH-like_sf"/>
</dbReference>
<organism evidence="10 11">
    <name type="scientific">Cuscuta europaea</name>
    <name type="common">European dodder</name>
    <dbReference type="NCBI Taxonomy" id="41803"/>
    <lineage>
        <taxon>Eukaryota</taxon>
        <taxon>Viridiplantae</taxon>
        <taxon>Streptophyta</taxon>
        <taxon>Embryophyta</taxon>
        <taxon>Tracheophyta</taxon>
        <taxon>Spermatophyta</taxon>
        <taxon>Magnoliopsida</taxon>
        <taxon>eudicotyledons</taxon>
        <taxon>Gunneridae</taxon>
        <taxon>Pentapetalae</taxon>
        <taxon>asterids</taxon>
        <taxon>lamiids</taxon>
        <taxon>Solanales</taxon>
        <taxon>Convolvulaceae</taxon>
        <taxon>Cuscuteae</taxon>
        <taxon>Cuscuta</taxon>
        <taxon>Cuscuta subgen. Cuscuta</taxon>
    </lineage>
</organism>
<evidence type="ECO:0000256" key="5">
    <source>
        <dbReference type="ARBA" id="ARBA00023015"/>
    </source>
</evidence>
<feature type="compositionally biased region" description="Acidic residues" evidence="8">
    <location>
        <begin position="74"/>
        <end position="86"/>
    </location>
</feature>
<dbReference type="PANTHER" id="PTHR46481:SF10">
    <property type="entry name" value="ZINC FINGER BED DOMAIN-CONTAINING PROTEIN 39"/>
    <property type="match status" value="1"/>
</dbReference>
<keyword evidence="6" id="KW-0804">Transcription</keyword>
<dbReference type="Pfam" id="PF02892">
    <property type="entry name" value="zf-BED"/>
    <property type="match status" value="1"/>
</dbReference>
<dbReference type="EMBL" id="CAMAPE010000023">
    <property type="protein sequence ID" value="CAH9090319.1"/>
    <property type="molecule type" value="Genomic_DNA"/>
</dbReference>
<comment type="caution">
    <text evidence="10">The sequence shown here is derived from an EMBL/GenBank/DDBJ whole genome shotgun (WGS) entry which is preliminary data.</text>
</comment>